<dbReference type="EMBL" id="LRQG01000179">
    <property type="protein sequence ID" value="KXA35650.1"/>
    <property type="molecule type" value="Genomic_DNA"/>
</dbReference>
<reference evidence="2" key="1">
    <citation type="submission" date="2016-01" db="EMBL/GenBank/DDBJ databases">
        <authorList>
            <person name="Mitreva M."/>
            <person name="Pepin K.H."/>
            <person name="Mihindukulasuriya K.A."/>
            <person name="Fulton R."/>
            <person name="Fronick C."/>
            <person name="O'Laughlin M."/>
            <person name="Miner T."/>
            <person name="Herter B."/>
            <person name="Rosa B.A."/>
            <person name="Cordes M."/>
            <person name="Tomlinson C."/>
            <person name="Wollam A."/>
            <person name="Palsikar V.B."/>
            <person name="Mardis E.R."/>
            <person name="Wilson R.K."/>
        </authorList>
    </citation>
    <scope>NUCLEOTIDE SEQUENCE [LARGE SCALE GENOMIC DNA]</scope>
    <source>
        <strain evidence="2">MJR7716</strain>
    </source>
</reference>
<name>A0A133PZ29_9BACT</name>
<evidence type="ECO:0000313" key="1">
    <source>
        <dbReference type="EMBL" id="KXA35650.1"/>
    </source>
</evidence>
<evidence type="ECO:0000313" key="2">
    <source>
        <dbReference type="Proteomes" id="UP000070533"/>
    </source>
</evidence>
<protein>
    <submittedName>
        <fullName evidence="1">Uncharacterized protein</fullName>
    </submittedName>
</protein>
<gene>
    <name evidence="1" type="ORF">HMPREF3226_01955</name>
</gene>
<proteinExistence type="predicted"/>
<comment type="caution">
    <text evidence="1">The sequence shown here is derived from an EMBL/GenBank/DDBJ whole genome shotgun (WGS) entry which is preliminary data.</text>
</comment>
<organism evidence="1 2">
    <name type="scientific">Prevotella corporis</name>
    <dbReference type="NCBI Taxonomy" id="28128"/>
    <lineage>
        <taxon>Bacteria</taxon>
        <taxon>Pseudomonadati</taxon>
        <taxon>Bacteroidota</taxon>
        <taxon>Bacteroidia</taxon>
        <taxon>Bacteroidales</taxon>
        <taxon>Prevotellaceae</taxon>
        <taxon>Prevotella</taxon>
    </lineage>
</organism>
<accession>A0A133PZ29</accession>
<dbReference type="Proteomes" id="UP000070533">
    <property type="component" value="Unassembled WGS sequence"/>
</dbReference>
<sequence length="45" mass="5125">MIPAKVVQAVPFMSKCLKINQLLKAKPLHAIAKSREKFGGMKFYY</sequence>
<keyword evidence="2" id="KW-1185">Reference proteome</keyword>
<dbReference type="AlphaFoldDB" id="A0A133PZ29"/>